<dbReference type="EMBL" id="CAFBND010000024">
    <property type="protein sequence ID" value="CAB4937134.1"/>
    <property type="molecule type" value="Genomic_DNA"/>
</dbReference>
<name>A0A6J7J3A5_9ZZZZ</name>
<accession>A0A6J7J3A5</accession>
<organism evidence="1">
    <name type="scientific">freshwater metagenome</name>
    <dbReference type="NCBI Taxonomy" id="449393"/>
    <lineage>
        <taxon>unclassified sequences</taxon>
        <taxon>metagenomes</taxon>
        <taxon>ecological metagenomes</taxon>
    </lineage>
</organism>
<proteinExistence type="predicted"/>
<sequence length="42" mass="4619">MKALYAELVSRITSLELAGEPRLKLGNFVTGLKTLPVRYTPA</sequence>
<dbReference type="AlphaFoldDB" id="A0A6J7J3A5"/>
<gene>
    <name evidence="1" type="ORF">UFOPK3752_00802</name>
</gene>
<protein>
    <submittedName>
        <fullName evidence="1">Unannotated protein</fullName>
    </submittedName>
</protein>
<reference evidence="1" key="1">
    <citation type="submission" date="2020-05" db="EMBL/GenBank/DDBJ databases">
        <authorList>
            <person name="Chiriac C."/>
            <person name="Salcher M."/>
            <person name="Ghai R."/>
            <person name="Kavagutti S V."/>
        </authorList>
    </citation>
    <scope>NUCLEOTIDE SEQUENCE</scope>
</reference>
<evidence type="ECO:0000313" key="1">
    <source>
        <dbReference type="EMBL" id="CAB4937134.1"/>
    </source>
</evidence>